<dbReference type="GO" id="GO:0020037">
    <property type="term" value="F:heme binding"/>
    <property type="evidence" value="ECO:0007669"/>
    <property type="project" value="InterPro"/>
</dbReference>
<dbReference type="InterPro" id="IPR050196">
    <property type="entry name" value="Cytochrome_P450_Monoox"/>
</dbReference>
<sequence length="501" mass="57008">MIWQLFVSVVILYGLVLRWQARHRIKFAKLYKNDIKAAPILGHSVHFIKCKNNTDRWKVLEKFGREAVKQGGTTIGWNLHRLYFIVADPVVAECVMKHCLDKDDSMKLTLALIGNGSSVADVPIWRPRRKILVSTFSQKNLLAFTDIFAKNSDIMVQQLQKVAGTGSISISEYIMAYAMDSVRETSLGLNANSQLNPNQDLIKAFAGSCTLIADRIMKPWLHFEPLYKLTAHHAKYMEYVDTVLGYIMEMIQAKRKELAEKKFIKKNDEDKERIKSFLELMIESSGGDKGYTDKELLEEIMVIFTAGTDTSTLASSFASMLLARHPDVQEKVYQECKDVFGDSNLPVTAEELSRLKYMGAVIKETLRLYPPGPILLRKVDNDVVLPSGDTLPKGTGIFVSIFAANRNPRYWGDDADQFRPERFIDTQLKHPAAFLSFSYGPRNCLGYRYAMLSMKSVLSNIVRRFRILPVSQLELGKPLDINYDIMLRSADDYKVVLESRM</sequence>
<keyword evidence="9" id="KW-0492">Microsome</keyword>
<evidence type="ECO:0000256" key="6">
    <source>
        <dbReference type="ARBA" id="ARBA00022617"/>
    </source>
</evidence>
<keyword evidence="12 15" id="KW-0503">Monooxygenase</keyword>
<evidence type="ECO:0000256" key="13">
    <source>
        <dbReference type="ARBA" id="ARBA00023136"/>
    </source>
</evidence>
<evidence type="ECO:0000256" key="8">
    <source>
        <dbReference type="ARBA" id="ARBA00022824"/>
    </source>
</evidence>
<comment type="caution">
    <text evidence="16">The sequence shown here is derived from an EMBL/GenBank/DDBJ whole genome shotgun (WGS) entry which is preliminary data.</text>
</comment>
<dbReference type="InterPro" id="IPR017972">
    <property type="entry name" value="Cyt_P450_CS"/>
</dbReference>
<evidence type="ECO:0000313" key="17">
    <source>
        <dbReference type="Proteomes" id="UP000648187"/>
    </source>
</evidence>
<dbReference type="GO" id="GO:0004497">
    <property type="term" value="F:monooxygenase activity"/>
    <property type="evidence" value="ECO:0007669"/>
    <property type="project" value="UniProtKB-KW"/>
</dbReference>
<comment type="subcellular location">
    <subcellularLocation>
        <location evidence="4">Endoplasmic reticulum membrane</location>
        <topology evidence="4">Peripheral membrane protein</topology>
    </subcellularLocation>
    <subcellularLocation>
        <location evidence="3">Microsome membrane</location>
        <topology evidence="3">Peripheral membrane protein</topology>
    </subcellularLocation>
</comment>
<dbReference type="Pfam" id="PF00067">
    <property type="entry name" value="p450"/>
    <property type="match status" value="1"/>
</dbReference>
<evidence type="ECO:0000256" key="7">
    <source>
        <dbReference type="ARBA" id="ARBA00022723"/>
    </source>
</evidence>
<evidence type="ECO:0008006" key="18">
    <source>
        <dbReference type="Google" id="ProtNLM"/>
    </source>
</evidence>
<evidence type="ECO:0000256" key="14">
    <source>
        <dbReference type="PIRSR" id="PIRSR602401-1"/>
    </source>
</evidence>
<dbReference type="InterPro" id="IPR036396">
    <property type="entry name" value="Cyt_P450_sf"/>
</dbReference>
<evidence type="ECO:0000256" key="15">
    <source>
        <dbReference type="RuleBase" id="RU000461"/>
    </source>
</evidence>
<feature type="binding site" description="axial binding residue" evidence="14">
    <location>
        <position position="444"/>
    </location>
    <ligand>
        <name>heme</name>
        <dbReference type="ChEBI" id="CHEBI:30413"/>
    </ligand>
    <ligandPart>
        <name>Fe</name>
        <dbReference type="ChEBI" id="CHEBI:18248"/>
    </ligandPart>
</feature>
<comment type="cofactor">
    <cofactor evidence="1 14">
        <name>heme</name>
        <dbReference type="ChEBI" id="CHEBI:30413"/>
    </cofactor>
</comment>
<keyword evidence="17" id="KW-1185">Reference proteome</keyword>
<evidence type="ECO:0000256" key="1">
    <source>
        <dbReference type="ARBA" id="ARBA00001971"/>
    </source>
</evidence>
<dbReference type="Proteomes" id="UP000648187">
    <property type="component" value="Unassembled WGS sequence"/>
</dbReference>
<dbReference type="GO" id="GO:0016705">
    <property type="term" value="F:oxidoreductase activity, acting on paired donors, with incorporation or reduction of molecular oxygen"/>
    <property type="evidence" value="ECO:0007669"/>
    <property type="project" value="InterPro"/>
</dbReference>
<dbReference type="GO" id="GO:0005789">
    <property type="term" value="C:endoplasmic reticulum membrane"/>
    <property type="evidence" value="ECO:0007669"/>
    <property type="project" value="UniProtKB-SubCell"/>
</dbReference>
<keyword evidence="11 14" id="KW-0408">Iron</keyword>
<keyword evidence="8" id="KW-0256">Endoplasmic reticulum</keyword>
<evidence type="ECO:0000256" key="3">
    <source>
        <dbReference type="ARBA" id="ARBA00004174"/>
    </source>
</evidence>
<dbReference type="EMBL" id="JACKWZ010000013">
    <property type="protein sequence ID" value="KAF9422810.1"/>
    <property type="molecule type" value="Genomic_DNA"/>
</dbReference>
<evidence type="ECO:0000313" key="16">
    <source>
        <dbReference type="EMBL" id="KAF9422810.1"/>
    </source>
</evidence>
<dbReference type="PANTHER" id="PTHR24291:SF189">
    <property type="entry name" value="CYTOCHROME P450 4C3-RELATED"/>
    <property type="match status" value="1"/>
</dbReference>
<keyword evidence="7 14" id="KW-0479">Metal-binding</keyword>
<evidence type="ECO:0000256" key="11">
    <source>
        <dbReference type="ARBA" id="ARBA00023004"/>
    </source>
</evidence>
<proteinExistence type="inferred from homology"/>
<name>A0A835GTT2_SPOEX</name>
<reference evidence="16" key="1">
    <citation type="submission" date="2020-08" db="EMBL/GenBank/DDBJ databases">
        <title>Spodoptera exigua strain:BAW_Kor-Di-RS1 Genome sequencing and assembly.</title>
        <authorList>
            <person name="Kim J."/>
            <person name="Nam H.Y."/>
            <person name="Kwon M."/>
            <person name="Choi J.H."/>
            <person name="Cho S.R."/>
            <person name="Kim G.-H."/>
        </authorList>
    </citation>
    <scope>NUCLEOTIDE SEQUENCE</scope>
    <source>
        <strain evidence="16">BAW_Kor-Di-RS1</strain>
        <tissue evidence="16">Whole-body</tissue>
    </source>
</reference>
<dbReference type="Gene3D" id="1.10.630.10">
    <property type="entry name" value="Cytochrome P450"/>
    <property type="match status" value="1"/>
</dbReference>
<dbReference type="PRINTS" id="PR00463">
    <property type="entry name" value="EP450I"/>
</dbReference>
<keyword evidence="10 15" id="KW-0560">Oxidoreductase</keyword>
<dbReference type="GO" id="GO:0005506">
    <property type="term" value="F:iron ion binding"/>
    <property type="evidence" value="ECO:0007669"/>
    <property type="project" value="InterPro"/>
</dbReference>
<keyword evidence="6 14" id="KW-0349">Heme</keyword>
<evidence type="ECO:0000256" key="5">
    <source>
        <dbReference type="ARBA" id="ARBA00010617"/>
    </source>
</evidence>
<evidence type="ECO:0000256" key="9">
    <source>
        <dbReference type="ARBA" id="ARBA00022848"/>
    </source>
</evidence>
<evidence type="ECO:0000256" key="2">
    <source>
        <dbReference type="ARBA" id="ARBA00003690"/>
    </source>
</evidence>
<organism evidence="16 17">
    <name type="scientific">Spodoptera exigua</name>
    <name type="common">Beet armyworm</name>
    <name type="synonym">Noctua fulgens</name>
    <dbReference type="NCBI Taxonomy" id="7107"/>
    <lineage>
        <taxon>Eukaryota</taxon>
        <taxon>Metazoa</taxon>
        <taxon>Ecdysozoa</taxon>
        <taxon>Arthropoda</taxon>
        <taxon>Hexapoda</taxon>
        <taxon>Insecta</taxon>
        <taxon>Pterygota</taxon>
        <taxon>Neoptera</taxon>
        <taxon>Endopterygota</taxon>
        <taxon>Lepidoptera</taxon>
        <taxon>Glossata</taxon>
        <taxon>Ditrysia</taxon>
        <taxon>Noctuoidea</taxon>
        <taxon>Noctuidae</taxon>
        <taxon>Amphipyrinae</taxon>
        <taxon>Spodoptera</taxon>
    </lineage>
</organism>
<protein>
    <recommendedName>
        <fullName evidence="18">Cytochrome p450</fullName>
    </recommendedName>
</protein>
<dbReference type="PANTHER" id="PTHR24291">
    <property type="entry name" value="CYTOCHROME P450 FAMILY 4"/>
    <property type="match status" value="1"/>
</dbReference>
<dbReference type="SUPFAM" id="SSF48264">
    <property type="entry name" value="Cytochrome P450"/>
    <property type="match status" value="1"/>
</dbReference>
<dbReference type="AlphaFoldDB" id="A0A835GTT2"/>
<dbReference type="InterPro" id="IPR002401">
    <property type="entry name" value="Cyt_P450_E_grp-I"/>
</dbReference>
<evidence type="ECO:0000256" key="12">
    <source>
        <dbReference type="ARBA" id="ARBA00023033"/>
    </source>
</evidence>
<gene>
    <name evidence="16" type="ORF">HW555_001594</name>
</gene>
<keyword evidence="13" id="KW-0472">Membrane</keyword>
<dbReference type="InterPro" id="IPR001128">
    <property type="entry name" value="Cyt_P450"/>
</dbReference>
<evidence type="ECO:0000256" key="10">
    <source>
        <dbReference type="ARBA" id="ARBA00023002"/>
    </source>
</evidence>
<comment type="function">
    <text evidence="2">May be involved in the metabolism of insect hormones and in the breakdown of synthetic insecticides.</text>
</comment>
<dbReference type="PROSITE" id="PS00086">
    <property type="entry name" value="CYTOCHROME_P450"/>
    <property type="match status" value="1"/>
</dbReference>
<evidence type="ECO:0000256" key="4">
    <source>
        <dbReference type="ARBA" id="ARBA00004406"/>
    </source>
</evidence>
<dbReference type="PRINTS" id="PR00385">
    <property type="entry name" value="P450"/>
</dbReference>
<accession>A0A835GTT2</accession>
<comment type="similarity">
    <text evidence="5 15">Belongs to the cytochrome P450 family.</text>
</comment>